<dbReference type="AlphaFoldDB" id="A0A919LTU2"/>
<accession>A0A919LTU2</accession>
<protein>
    <recommendedName>
        <fullName evidence="4">GTP-binding protein YdgA</fullName>
    </recommendedName>
</protein>
<evidence type="ECO:0008006" key="4">
    <source>
        <dbReference type="Google" id="ProtNLM"/>
    </source>
</evidence>
<evidence type="ECO:0000256" key="1">
    <source>
        <dbReference type="SAM" id="MobiDB-lite"/>
    </source>
</evidence>
<feature type="compositionally biased region" description="Low complexity" evidence="1">
    <location>
        <begin position="105"/>
        <end position="122"/>
    </location>
</feature>
<comment type="caution">
    <text evidence="2">The sequence shown here is derived from an EMBL/GenBank/DDBJ whole genome shotgun (WGS) entry which is preliminary data.</text>
</comment>
<organism evidence="2 3">
    <name type="scientific">Klebsiella pneumoniae</name>
    <dbReference type="NCBI Taxonomy" id="573"/>
    <lineage>
        <taxon>Bacteria</taxon>
        <taxon>Pseudomonadati</taxon>
        <taxon>Pseudomonadota</taxon>
        <taxon>Gammaproteobacteria</taxon>
        <taxon>Enterobacterales</taxon>
        <taxon>Enterobacteriaceae</taxon>
        <taxon>Klebsiella/Raoultella group</taxon>
        <taxon>Klebsiella</taxon>
        <taxon>Klebsiella pneumoniae complex</taxon>
    </lineage>
</organism>
<evidence type="ECO:0000313" key="2">
    <source>
        <dbReference type="EMBL" id="GHK51970.1"/>
    </source>
</evidence>
<name>A0A919LTU2_KLEPN</name>
<proteinExistence type="predicted"/>
<feature type="region of interest" description="Disordered" evidence="1">
    <location>
        <begin position="90"/>
        <end position="122"/>
    </location>
</feature>
<evidence type="ECO:0000313" key="3">
    <source>
        <dbReference type="Proteomes" id="UP000655094"/>
    </source>
</evidence>
<dbReference type="InterPro" id="IPR010352">
    <property type="entry name" value="DUF945"/>
</dbReference>
<gene>
    <name evidence="2" type="ORF">KPZU09_17060</name>
</gene>
<sequence length="122" mass="12925">MVQSPDGKVVIPVDMATEFMTKIAGLEGYQPADAAKLADQQVKGLAAMGQMFRITTMEDNAISSSLQYANGQVTLNGQKMPLQDFAAMFGLEAPSLPDSAPQEGQPQQDDAAPQQDDAAPQP</sequence>
<dbReference type="Proteomes" id="UP000655094">
    <property type="component" value="Unassembled WGS sequence"/>
</dbReference>
<dbReference type="EMBL" id="BNFF01000001">
    <property type="protein sequence ID" value="GHK51970.1"/>
    <property type="molecule type" value="Genomic_DNA"/>
</dbReference>
<reference evidence="2" key="1">
    <citation type="submission" date="2020-10" db="EMBL/GenBank/DDBJ databases">
        <title>Genome Sequence of ESBL Producing Zambian Clinical Strains.</title>
        <authorList>
            <person name="Shawa M."/>
            <person name="Furuta Y."/>
            <person name="Simbotwe M."/>
            <person name="Mulenga E."/>
            <person name="Mubanga M."/>
            <person name="Mulenga G."/>
            <person name="Kaile C."/>
            <person name="Zorigt T."/>
            <person name="Hang'ombe B."/>
            <person name="Higashi H."/>
        </authorList>
    </citation>
    <scope>NUCLEOTIDE SEQUENCE</scope>
    <source>
        <strain evidence="2">Zam_UTH_09</strain>
    </source>
</reference>
<dbReference type="Pfam" id="PF06097">
    <property type="entry name" value="DUF945"/>
    <property type="match status" value="1"/>
</dbReference>